<keyword evidence="10" id="KW-1185">Reference proteome</keyword>
<evidence type="ECO:0000256" key="7">
    <source>
        <dbReference type="SAM" id="SignalP"/>
    </source>
</evidence>
<evidence type="ECO:0000256" key="5">
    <source>
        <dbReference type="ARBA" id="ARBA00022837"/>
    </source>
</evidence>
<reference evidence="9" key="1">
    <citation type="journal article" date="2022" name="bioRxiv">
        <title>Sequencing and chromosome-scale assembly of the giantPleurodeles waltlgenome.</title>
        <authorList>
            <person name="Brown T."/>
            <person name="Elewa A."/>
            <person name="Iarovenko S."/>
            <person name="Subramanian E."/>
            <person name="Araus A.J."/>
            <person name="Petzold A."/>
            <person name="Susuki M."/>
            <person name="Suzuki K.-i.T."/>
            <person name="Hayashi T."/>
            <person name="Toyoda A."/>
            <person name="Oliveira C."/>
            <person name="Osipova E."/>
            <person name="Leigh N.D."/>
            <person name="Simon A."/>
            <person name="Yun M.H."/>
        </authorList>
    </citation>
    <scope>NUCLEOTIDE SEQUENCE</scope>
    <source>
        <strain evidence="9">20211129_DDA</strain>
        <tissue evidence="9">Liver</tissue>
    </source>
</reference>
<evidence type="ECO:0000313" key="10">
    <source>
        <dbReference type="Proteomes" id="UP001066276"/>
    </source>
</evidence>
<protein>
    <recommendedName>
        <fullName evidence="8">Sulfatase N-terminal domain-containing protein</fullName>
    </recommendedName>
</protein>
<dbReference type="InterPro" id="IPR050738">
    <property type="entry name" value="Sulfatase"/>
</dbReference>
<evidence type="ECO:0000256" key="4">
    <source>
        <dbReference type="ARBA" id="ARBA00022801"/>
    </source>
</evidence>
<dbReference type="InterPro" id="IPR017850">
    <property type="entry name" value="Alkaline_phosphatase_core_sf"/>
</dbReference>
<feature type="non-terminal residue" evidence="9">
    <location>
        <position position="1"/>
    </location>
</feature>
<sequence length="316" mass="35771">SPAIFLVCSLLFIACQSNTAPPFKPNILLILADDLGIGDIGCYGNDTIRTPHIDGLAREGVKLTHHITASPVCTPSRAAFLTGRYPVRSGMEYSGWHRVVMWLAASGGIPPNETTFAEILQQQGYTTGLMGKWHLGMNCETRNDHCHYPLKNGFDYFYGMPLTLIEDCDVMGGTIMDPNLQSRLIFYSQVVALAVLTLVIGKLTGLLPISWKFCTYFTCCGFLFFISWYSSYGFVRYWNCILMRNYEITEQPVRIERSASRMVKETQTFIARNRKGPFLLWFSFLHVHTPLIATKMFNGKSKHGPYGDYVEEMDYI</sequence>
<evidence type="ECO:0000259" key="8">
    <source>
        <dbReference type="Pfam" id="PF00884"/>
    </source>
</evidence>
<proteinExistence type="inferred from homology"/>
<keyword evidence="4" id="KW-0378">Hydrolase</keyword>
<evidence type="ECO:0000256" key="6">
    <source>
        <dbReference type="SAM" id="Phobius"/>
    </source>
</evidence>
<comment type="caution">
    <text evidence="9">The sequence shown here is derived from an EMBL/GenBank/DDBJ whole genome shotgun (WGS) entry which is preliminary data.</text>
</comment>
<comment type="cofactor">
    <cofactor evidence="1">
        <name>Ca(2+)</name>
        <dbReference type="ChEBI" id="CHEBI:29108"/>
    </cofactor>
</comment>
<evidence type="ECO:0000256" key="2">
    <source>
        <dbReference type="ARBA" id="ARBA00008779"/>
    </source>
</evidence>
<name>A0AAV7NJQ6_PLEWA</name>
<dbReference type="PANTHER" id="PTHR42693:SF5">
    <property type="entry name" value="ARYLSULFATASE D"/>
    <property type="match status" value="1"/>
</dbReference>
<keyword evidence="5" id="KW-0106">Calcium</keyword>
<dbReference type="Gene3D" id="3.40.720.10">
    <property type="entry name" value="Alkaline Phosphatase, subunit A"/>
    <property type="match status" value="1"/>
</dbReference>
<dbReference type="Pfam" id="PF00884">
    <property type="entry name" value="Sulfatase"/>
    <property type="match status" value="1"/>
</dbReference>
<dbReference type="EMBL" id="JANPWB010000012">
    <property type="protein sequence ID" value="KAJ1116277.1"/>
    <property type="molecule type" value="Genomic_DNA"/>
</dbReference>
<organism evidence="9 10">
    <name type="scientific">Pleurodeles waltl</name>
    <name type="common">Iberian ribbed newt</name>
    <dbReference type="NCBI Taxonomy" id="8319"/>
    <lineage>
        <taxon>Eukaryota</taxon>
        <taxon>Metazoa</taxon>
        <taxon>Chordata</taxon>
        <taxon>Craniata</taxon>
        <taxon>Vertebrata</taxon>
        <taxon>Euteleostomi</taxon>
        <taxon>Amphibia</taxon>
        <taxon>Batrachia</taxon>
        <taxon>Caudata</taxon>
        <taxon>Salamandroidea</taxon>
        <taxon>Salamandridae</taxon>
        <taxon>Pleurodelinae</taxon>
        <taxon>Pleurodeles</taxon>
    </lineage>
</organism>
<feature type="non-terminal residue" evidence="9">
    <location>
        <position position="316"/>
    </location>
</feature>
<dbReference type="SUPFAM" id="SSF53649">
    <property type="entry name" value="Alkaline phosphatase-like"/>
    <property type="match status" value="1"/>
</dbReference>
<evidence type="ECO:0000256" key="3">
    <source>
        <dbReference type="ARBA" id="ARBA00022723"/>
    </source>
</evidence>
<evidence type="ECO:0000256" key="1">
    <source>
        <dbReference type="ARBA" id="ARBA00001913"/>
    </source>
</evidence>
<feature type="signal peptide" evidence="7">
    <location>
        <begin position="1"/>
        <end position="19"/>
    </location>
</feature>
<keyword evidence="6" id="KW-0812">Transmembrane</keyword>
<dbReference type="GO" id="GO:0004065">
    <property type="term" value="F:arylsulfatase activity"/>
    <property type="evidence" value="ECO:0007669"/>
    <property type="project" value="TreeGrafter"/>
</dbReference>
<dbReference type="AlphaFoldDB" id="A0AAV7NJQ6"/>
<dbReference type="PROSITE" id="PS00523">
    <property type="entry name" value="SULFATASE_1"/>
    <property type="match status" value="1"/>
</dbReference>
<dbReference type="Proteomes" id="UP001066276">
    <property type="component" value="Chromosome 8"/>
</dbReference>
<comment type="similarity">
    <text evidence="2">Belongs to the sulfatase family.</text>
</comment>
<evidence type="ECO:0000313" key="9">
    <source>
        <dbReference type="EMBL" id="KAJ1116277.1"/>
    </source>
</evidence>
<dbReference type="InterPro" id="IPR024607">
    <property type="entry name" value="Sulfatase_CS"/>
</dbReference>
<dbReference type="InterPro" id="IPR000917">
    <property type="entry name" value="Sulfatase_N"/>
</dbReference>
<dbReference type="PANTHER" id="PTHR42693">
    <property type="entry name" value="ARYLSULFATASE FAMILY MEMBER"/>
    <property type="match status" value="1"/>
</dbReference>
<feature type="transmembrane region" description="Helical" evidence="6">
    <location>
        <begin position="184"/>
        <end position="201"/>
    </location>
</feature>
<feature type="transmembrane region" description="Helical" evidence="6">
    <location>
        <begin position="213"/>
        <end position="235"/>
    </location>
</feature>
<keyword evidence="6" id="KW-0472">Membrane</keyword>
<feature type="chain" id="PRO_5043350218" description="Sulfatase N-terminal domain-containing protein" evidence="7">
    <location>
        <begin position="20"/>
        <end position="316"/>
    </location>
</feature>
<accession>A0AAV7NJQ6</accession>
<gene>
    <name evidence="9" type="ORF">NDU88_004493</name>
</gene>
<keyword evidence="6" id="KW-1133">Transmembrane helix</keyword>
<keyword evidence="7" id="KW-0732">Signal</keyword>
<dbReference type="GO" id="GO:0046872">
    <property type="term" value="F:metal ion binding"/>
    <property type="evidence" value="ECO:0007669"/>
    <property type="project" value="UniProtKB-KW"/>
</dbReference>
<keyword evidence="3" id="KW-0479">Metal-binding</keyword>
<feature type="domain" description="Sulfatase N-terminal" evidence="8">
    <location>
        <begin position="25"/>
        <end position="315"/>
    </location>
</feature>